<evidence type="ECO:0000313" key="2">
    <source>
        <dbReference type="Proteomes" id="UP000000377"/>
    </source>
</evidence>
<dbReference type="eggNOG" id="COG2021">
    <property type="taxonomic scope" value="Bacteria"/>
</dbReference>
<protein>
    <submittedName>
        <fullName evidence="1">Hydrolase</fullName>
    </submittedName>
</protein>
<name>D7CA08_STRBB</name>
<dbReference type="SUPFAM" id="SSF53474">
    <property type="entry name" value="alpha/beta-Hydrolases"/>
    <property type="match status" value="1"/>
</dbReference>
<keyword evidence="2" id="KW-1185">Reference proteome</keyword>
<keyword evidence="1" id="KW-0378">Hydrolase</keyword>
<dbReference type="Gene3D" id="3.40.50.1820">
    <property type="entry name" value="alpha/beta hydrolase"/>
    <property type="match status" value="1"/>
</dbReference>
<accession>D7CA08</accession>
<dbReference type="KEGG" id="sbh:SBI_01215"/>
<organism evidence="1 2">
    <name type="scientific">Streptomyces bingchenggensis (strain BCW-1)</name>
    <dbReference type="NCBI Taxonomy" id="749414"/>
    <lineage>
        <taxon>Bacteria</taxon>
        <taxon>Bacillati</taxon>
        <taxon>Actinomycetota</taxon>
        <taxon>Actinomycetes</taxon>
        <taxon>Kitasatosporales</taxon>
        <taxon>Streptomycetaceae</taxon>
        <taxon>Streptomyces</taxon>
    </lineage>
</organism>
<gene>
    <name evidence="1" type="ordered locus">SBI_01215</name>
</gene>
<sequence length="162" mass="17614">MTHAMTPDGTRIAYQLQGQRTPLVLLAGQANNHHWWDSIRADFHPARSTLTLDYRGTGDSDKPDTPYSTILGSVADLGVTVVVGRMGTIWVWTKRCVWLISSSRVWMWRSTGWCSRISKCVSPYGLGLCRPPVPSASKDHHGCTATTSGAWPTVPSSAGACG</sequence>
<dbReference type="AlphaFoldDB" id="D7CA08"/>
<dbReference type="GO" id="GO:0016787">
    <property type="term" value="F:hydrolase activity"/>
    <property type="evidence" value="ECO:0007669"/>
    <property type="project" value="UniProtKB-KW"/>
</dbReference>
<reference evidence="1 2" key="1">
    <citation type="journal article" date="2010" name="J. Bacteriol.">
        <title>Genome sequence of the milbemycin-producing bacterium Streptomyces bingchenggensis.</title>
        <authorList>
            <person name="Wang X.J."/>
            <person name="Yan Y.J."/>
            <person name="Zhang B."/>
            <person name="An J."/>
            <person name="Wang J.J."/>
            <person name="Tian J."/>
            <person name="Jiang L."/>
            <person name="Chen Y.H."/>
            <person name="Huang S.X."/>
            <person name="Yin M."/>
            <person name="Zhang J."/>
            <person name="Gao A.L."/>
            <person name="Liu C.X."/>
            <person name="Zhu Z.X."/>
            <person name="Xiang W.S."/>
        </authorList>
    </citation>
    <scope>NUCLEOTIDE SEQUENCE [LARGE SCALE GENOMIC DNA]</scope>
    <source>
        <strain evidence="1 2">BCW-1</strain>
    </source>
</reference>
<dbReference type="Proteomes" id="UP000000377">
    <property type="component" value="Chromosome"/>
</dbReference>
<dbReference type="STRING" id="749414.SBI_01215"/>
<evidence type="ECO:0000313" key="1">
    <source>
        <dbReference type="EMBL" id="ADI04336.1"/>
    </source>
</evidence>
<dbReference type="HOGENOM" id="CLU_1634390_0_0_11"/>
<dbReference type="InterPro" id="IPR029058">
    <property type="entry name" value="AB_hydrolase_fold"/>
</dbReference>
<dbReference type="EMBL" id="CP002047">
    <property type="protein sequence ID" value="ADI04336.1"/>
    <property type="molecule type" value="Genomic_DNA"/>
</dbReference>
<proteinExistence type="predicted"/>